<proteinExistence type="predicted"/>
<dbReference type="AlphaFoldDB" id="A0A7G9LLA9"/>
<feature type="transmembrane region" description="Helical" evidence="1">
    <location>
        <begin position="86"/>
        <end position="103"/>
    </location>
</feature>
<dbReference type="RefSeq" id="WP_187473963.1">
    <property type="nucleotide sequence ID" value="NZ_CP060693.1"/>
</dbReference>
<keyword evidence="1" id="KW-1133">Transmembrane helix</keyword>
<evidence type="ECO:0000256" key="1">
    <source>
        <dbReference type="SAM" id="Phobius"/>
    </source>
</evidence>
<feature type="transmembrane region" description="Helical" evidence="1">
    <location>
        <begin position="25"/>
        <end position="43"/>
    </location>
</feature>
<name>A0A7G9LLA9_9BACT</name>
<dbReference type="Proteomes" id="UP000515842">
    <property type="component" value="Chromosome"/>
</dbReference>
<feature type="transmembrane region" description="Helical" evidence="1">
    <location>
        <begin position="151"/>
        <end position="184"/>
    </location>
</feature>
<sequence length="226" mass="27438">MRFYEDDKLTGLKIKDSFYEEWKDLINRILFWTIIFAPYMIVLNDIYQNKLMHDNNFWIKRAKFYFAFIVITYFIMSITLQARIEYMIALNLFLTYLVLFGILKSQEKYGHLFKAKCEDYKPSVEEIENINKVQNIDENEENINKKKKFRIMFGLVGTLFYLIVLFNIPIASAFIMSILIIGYDIFEQKYFKRDITELFWKKRITYYILVLLPILFIINYIIYDGF</sequence>
<feature type="transmembrane region" description="Helical" evidence="1">
    <location>
        <begin position="64"/>
        <end position="80"/>
    </location>
</feature>
<protein>
    <submittedName>
        <fullName evidence="2">Uncharacterized protein</fullName>
    </submittedName>
</protein>
<keyword evidence="1" id="KW-0472">Membrane</keyword>
<gene>
    <name evidence="2" type="ORF">HOO34_06945</name>
</gene>
<feature type="transmembrane region" description="Helical" evidence="1">
    <location>
        <begin position="204"/>
        <end position="223"/>
    </location>
</feature>
<organism evidence="2 3">
    <name type="scientific">Aliarcobacter cryaerophilus</name>
    <dbReference type="NCBI Taxonomy" id="28198"/>
    <lineage>
        <taxon>Bacteria</taxon>
        <taxon>Pseudomonadati</taxon>
        <taxon>Campylobacterota</taxon>
        <taxon>Epsilonproteobacteria</taxon>
        <taxon>Campylobacterales</taxon>
        <taxon>Arcobacteraceae</taxon>
        <taxon>Aliarcobacter</taxon>
    </lineage>
</organism>
<dbReference type="EMBL" id="CP060693">
    <property type="protein sequence ID" value="QNM89408.1"/>
    <property type="molecule type" value="Genomic_DNA"/>
</dbReference>
<accession>A0A7G9LLA9</accession>
<evidence type="ECO:0000313" key="2">
    <source>
        <dbReference type="EMBL" id="QNM89408.1"/>
    </source>
</evidence>
<evidence type="ECO:0000313" key="3">
    <source>
        <dbReference type="Proteomes" id="UP000515842"/>
    </source>
</evidence>
<reference evidence="2 3" key="1">
    <citation type="journal article" date="2020" name="Front. Microbiol.">
        <title>Genomic Analysis and Antimicrobial Resistance of Aliarcobacter cryaerophilus Strains From German Water Poultry.</title>
        <authorList>
            <person name="Muller E."/>
            <person name="Hotzel H."/>
            <person name="Ahlers C."/>
            <person name="Hanel I."/>
            <person name="Tomaso H."/>
            <person name="Abdel-Glil M.Y."/>
        </authorList>
    </citation>
    <scope>NUCLEOTIDE SEQUENCE [LARGE SCALE GENOMIC DNA]</scope>
    <source>
        <strain evidence="2 3">16CS1285-4</strain>
    </source>
</reference>
<keyword evidence="1" id="KW-0812">Transmembrane</keyword>